<dbReference type="SUPFAM" id="SSF47413">
    <property type="entry name" value="lambda repressor-like DNA-binding domains"/>
    <property type="match status" value="1"/>
</dbReference>
<dbReference type="Proteomes" id="UP001597199">
    <property type="component" value="Unassembled WGS sequence"/>
</dbReference>
<reference evidence="3" key="1">
    <citation type="journal article" date="2019" name="Int. J. Syst. Evol. Microbiol.">
        <title>The Global Catalogue of Microorganisms (GCM) 10K type strain sequencing project: providing services to taxonomists for standard genome sequencing and annotation.</title>
        <authorList>
            <consortium name="The Broad Institute Genomics Platform"/>
            <consortium name="The Broad Institute Genome Sequencing Center for Infectious Disease"/>
            <person name="Wu L."/>
            <person name="Ma J."/>
        </authorList>
    </citation>
    <scope>NUCLEOTIDE SEQUENCE [LARGE SCALE GENOMIC DNA]</scope>
    <source>
        <strain evidence="3">CCM 9110</strain>
    </source>
</reference>
<evidence type="ECO:0000313" key="2">
    <source>
        <dbReference type="EMBL" id="MFD1399358.1"/>
    </source>
</evidence>
<dbReference type="RefSeq" id="WP_204118153.1">
    <property type="nucleotide sequence ID" value="NZ_BOLV01000002.1"/>
</dbReference>
<comment type="caution">
    <text evidence="2">The sequence shown here is derived from an EMBL/GenBank/DDBJ whole genome shotgun (WGS) entry which is preliminary data.</text>
</comment>
<dbReference type="SMART" id="SM00530">
    <property type="entry name" value="HTH_XRE"/>
    <property type="match status" value="1"/>
</dbReference>
<dbReference type="EMBL" id="JBHTOA010000031">
    <property type="protein sequence ID" value="MFD1399358.1"/>
    <property type="molecule type" value="Genomic_DNA"/>
</dbReference>
<dbReference type="Gene3D" id="1.10.260.40">
    <property type="entry name" value="lambda repressor-like DNA-binding domains"/>
    <property type="match status" value="1"/>
</dbReference>
<proteinExistence type="predicted"/>
<dbReference type="InterPro" id="IPR001387">
    <property type="entry name" value="Cro/C1-type_HTH"/>
</dbReference>
<organism evidence="2 3">
    <name type="scientific">Lacticaseibacillus suilingensis</name>
    <dbReference type="NCBI Taxonomy" id="2799577"/>
    <lineage>
        <taxon>Bacteria</taxon>
        <taxon>Bacillati</taxon>
        <taxon>Bacillota</taxon>
        <taxon>Bacilli</taxon>
        <taxon>Lactobacillales</taxon>
        <taxon>Lactobacillaceae</taxon>
        <taxon>Lacticaseibacillus</taxon>
    </lineage>
</organism>
<evidence type="ECO:0000313" key="3">
    <source>
        <dbReference type="Proteomes" id="UP001597199"/>
    </source>
</evidence>
<feature type="domain" description="HTH cro/C1-type" evidence="1">
    <location>
        <begin position="9"/>
        <end position="62"/>
    </location>
</feature>
<evidence type="ECO:0000259" key="1">
    <source>
        <dbReference type="PROSITE" id="PS50943"/>
    </source>
</evidence>
<gene>
    <name evidence="2" type="ORF">ACFQ41_08545</name>
</gene>
<dbReference type="PROSITE" id="PS50943">
    <property type="entry name" value="HTH_CROC1"/>
    <property type="match status" value="1"/>
</dbReference>
<dbReference type="CDD" id="cd00093">
    <property type="entry name" value="HTH_XRE"/>
    <property type="match status" value="1"/>
</dbReference>
<protein>
    <submittedName>
        <fullName evidence="2">Helix-turn-helix transcriptional regulator</fullName>
    </submittedName>
</protein>
<accession>A0ABW4BHI4</accession>
<keyword evidence="3" id="KW-1185">Reference proteome</keyword>
<sequence length="321" mass="35381">MAQRLGGLIRDLREARQLTQARLYADLLSRRQAIRFENGENDIKASVLFVVLDRLEVAASDVQSLITPSAQASGPLMLALARLNLWQDWPLTDEELQAVQQYLFTDSQPALATLRQISGLVARFEDAFAWRSYEQLWRKAQGQQGQADYAQTALKICVDACYAALFGHQSQQAALFLKRGLALIATADLVSGLPVNGRVQLRFLNAIAVNLSQGRAAVEAATTPIITALRALGEPLLADTFVDNRRHILTSYDLHAEWSQTELGSTARLLATFQRQVPDFDFEAYINLLPGLKAALAGRPLSAFAAEEEPGEAASDLRPHR</sequence>
<name>A0ABW4BHI4_9LACO</name>
<dbReference type="InterPro" id="IPR010982">
    <property type="entry name" value="Lambda_DNA-bd_dom_sf"/>
</dbReference>